<evidence type="ECO:0000313" key="2">
    <source>
        <dbReference type="EnsemblMetazoa" id="PPA44612.1"/>
    </source>
</evidence>
<protein>
    <submittedName>
        <fullName evidence="2">PDZ domain-containing protein</fullName>
    </submittedName>
</protein>
<organism evidence="2 3">
    <name type="scientific">Pristionchus pacificus</name>
    <name type="common">Parasitic nematode worm</name>
    <dbReference type="NCBI Taxonomy" id="54126"/>
    <lineage>
        <taxon>Eukaryota</taxon>
        <taxon>Metazoa</taxon>
        <taxon>Ecdysozoa</taxon>
        <taxon>Nematoda</taxon>
        <taxon>Chromadorea</taxon>
        <taxon>Rhabditida</taxon>
        <taxon>Rhabditina</taxon>
        <taxon>Diplogasteromorpha</taxon>
        <taxon>Diplogasteroidea</taxon>
        <taxon>Neodiplogasteridae</taxon>
        <taxon>Pristionchus</taxon>
    </lineage>
</organism>
<dbReference type="PANTHER" id="PTHR45706:SF4">
    <property type="entry name" value="TYROSINE-PROTEIN PHOSPHATASE"/>
    <property type="match status" value="1"/>
</dbReference>
<dbReference type="InterPro" id="IPR036034">
    <property type="entry name" value="PDZ_sf"/>
</dbReference>
<dbReference type="SUPFAM" id="SSF50156">
    <property type="entry name" value="PDZ domain-like"/>
    <property type="match status" value="1"/>
</dbReference>
<keyword evidence="3" id="KW-1185">Reference proteome</keyword>
<sequence length="272" mass="29620">MARGDPNEPLSASQPASAGPFISIARSTSTEAGRAGAVNCGSDSAGSGKSASSTNAGKSANTVVCGSEDSALPISEEALIVLRMKTADGRFGFNVKGGADQNYPVVSRIAAGSSADKCYPRLNEGDQRHLLRAVNYQVVLINGRDIFKLPHGSIASNTQRVLSNDRHSPPEILGLNARIRIAFLVGLHEFGHSTARNARWEGSLESYHNCRFPHLIINEQEKPVLIQPPRYLQFGPTTSVWLSSFALAEASFRSHVKPRRRQWHFYWKPVNK</sequence>
<dbReference type="OrthoDB" id="5854685at2759"/>
<evidence type="ECO:0000313" key="3">
    <source>
        <dbReference type="Proteomes" id="UP000005239"/>
    </source>
</evidence>
<accession>A0A2A6BAF6</accession>
<reference evidence="2" key="2">
    <citation type="submission" date="2022-06" db="UniProtKB">
        <authorList>
            <consortium name="EnsemblMetazoa"/>
        </authorList>
    </citation>
    <scope>IDENTIFICATION</scope>
    <source>
        <strain evidence="2">PS312</strain>
    </source>
</reference>
<dbReference type="InterPro" id="IPR001478">
    <property type="entry name" value="PDZ"/>
</dbReference>
<dbReference type="PROSITE" id="PS50106">
    <property type="entry name" value="PDZ"/>
    <property type="match status" value="1"/>
</dbReference>
<dbReference type="EnsemblMetazoa" id="PPA44612.1">
    <property type="protein sequence ID" value="PPA44612.1"/>
    <property type="gene ID" value="WBGene00282981"/>
</dbReference>
<gene>
    <name evidence="2" type="primary">WBGene00282981</name>
</gene>
<proteinExistence type="predicted"/>
<dbReference type="Gene3D" id="2.30.42.10">
    <property type="match status" value="1"/>
</dbReference>
<accession>A0A8R1Z9K8</accession>
<reference evidence="3" key="1">
    <citation type="journal article" date="2008" name="Nat. Genet.">
        <title>The Pristionchus pacificus genome provides a unique perspective on nematode lifestyle and parasitism.</title>
        <authorList>
            <person name="Dieterich C."/>
            <person name="Clifton S.W."/>
            <person name="Schuster L.N."/>
            <person name="Chinwalla A."/>
            <person name="Delehaunty K."/>
            <person name="Dinkelacker I."/>
            <person name="Fulton L."/>
            <person name="Fulton R."/>
            <person name="Godfrey J."/>
            <person name="Minx P."/>
            <person name="Mitreva M."/>
            <person name="Roeseler W."/>
            <person name="Tian H."/>
            <person name="Witte H."/>
            <person name="Yang S.P."/>
            <person name="Wilson R.K."/>
            <person name="Sommer R.J."/>
        </authorList>
    </citation>
    <scope>NUCLEOTIDE SEQUENCE [LARGE SCALE GENOMIC DNA]</scope>
    <source>
        <strain evidence="3">PS312</strain>
    </source>
</reference>
<dbReference type="AlphaFoldDB" id="A0A2A6BAF6"/>
<dbReference type="PANTHER" id="PTHR45706">
    <property type="entry name" value="TYROSINE-PROTEIN PHOSPHATASE"/>
    <property type="match status" value="1"/>
</dbReference>
<dbReference type="Proteomes" id="UP000005239">
    <property type="component" value="Unassembled WGS sequence"/>
</dbReference>
<name>A0A2A6BAF6_PRIPA</name>
<feature type="compositionally biased region" description="Low complexity" evidence="1">
    <location>
        <begin position="41"/>
        <end position="61"/>
    </location>
</feature>
<dbReference type="Pfam" id="PF00595">
    <property type="entry name" value="PDZ"/>
    <property type="match status" value="1"/>
</dbReference>
<evidence type="ECO:0000256" key="1">
    <source>
        <dbReference type="SAM" id="MobiDB-lite"/>
    </source>
</evidence>
<feature type="region of interest" description="Disordered" evidence="1">
    <location>
        <begin position="34"/>
        <end position="61"/>
    </location>
</feature>